<dbReference type="PANTHER" id="PTHR43157">
    <property type="entry name" value="PHOSPHATIDYLINOSITOL-GLYCAN BIOSYNTHESIS CLASS F PROTEIN-RELATED"/>
    <property type="match status" value="1"/>
</dbReference>
<dbReference type="SUPFAM" id="SSF51735">
    <property type="entry name" value="NAD(P)-binding Rossmann-fold domains"/>
    <property type="match status" value="1"/>
</dbReference>
<dbReference type="Proteomes" id="UP000887540">
    <property type="component" value="Unplaced"/>
</dbReference>
<evidence type="ECO:0000256" key="1">
    <source>
        <dbReference type="ARBA" id="ARBA00023002"/>
    </source>
</evidence>
<dbReference type="GO" id="GO:0016491">
    <property type="term" value="F:oxidoreductase activity"/>
    <property type="evidence" value="ECO:0007669"/>
    <property type="project" value="UniProtKB-KW"/>
</dbReference>
<evidence type="ECO:0000313" key="3">
    <source>
        <dbReference type="WBParaSite" id="ACRNAN_scaffold4560.g9695.t1"/>
    </source>
</evidence>
<proteinExistence type="predicted"/>
<dbReference type="PANTHER" id="PTHR43157:SF31">
    <property type="entry name" value="PHOSPHATIDYLINOSITOL-GLYCAN BIOSYNTHESIS CLASS F PROTEIN"/>
    <property type="match status" value="1"/>
</dbReference>
<keyword evidence="2" id="KW-1185">Reference proteome</keyword>
<name>A0A914DY48_9BILA</name>
<dbReference type="InterPro" id="IPR002347">
    <property type="entry name" value="SDR_fam"/>
</dbReference>
<sequence>MCSDDNNAFYENPFVKIPLMVTGIWWIRNWFKGTQYRDPDRIDGKIAVVTGSSSGIGKCIAEELNRRGAKVYMLCRDREKSEKVIDELVQKGCDEDRLILRIGNLCDFNSLKSFSEKFRQDERKLDILVNNASVIALPKFNKTIDGYEETWQANFVGHVVLTEMLLPQLKASESARIIMTGSRLHFFGDTISPEIANEPKHYGRLLPYNRAKLALTMYVRGLARRLQEDRVTNVTVNIFHPGMVNTPLYRTTPFKKPIISHILSPGAALIFKTPMDGAQTGIFLACSPKVEGITGKYFDECQETRPASQVLDDQKVRQIFGYTRNVLKSLGI</sequence>
<keyword evidence="1" id="KW-0560">Oxidoreductase</keyword>
<dbReference type="Pfam" id="PF00106">
    <property type="entry name" value="adh_short"/>
    <property type="match status" value="1"/>
</dbReference>
<dbReference type="AlphaFoldDB" id="A0A914DY48"/>
<dbReference type="InterPro" id="IPR036291">
    <property type="entry name" value="NAD(P)-bd_dom_sf"/>
</dbReference>
<evidence type="ECO:0000313" key="2">
    <source>
        <dbReference type="Proteomes" id="UP000887540"/>
    </source>
</evidence>
<dbReference type="WBParaSite" id="ACRNAN_scaffold4560.g9695.t1">
    <property type="protein sequence ID" value="ACRNAN_scaffold4560.g9695.t1"/>
    <property type="gene ID" value="ACRNAN_scaffold4560.g9695"/>
</dbReference>
<organism evidence="2 3">
    <name type="scientific">Acrobeloides nanus</name>
    <dbReference type="NCBI Taxonomy" id="290746"/>
    <lineage>
        <taxon>Eukaryota</taxon>
        <taxon>Metazoa</taxon>
        <taxon>Ecdysozoa</taxon>
        <taxon>Nematoda</taxon>
        <taxon>Chromadorea</taxon>
        <taxon>Rhabditida</taxon>
        <taxon>Tylenchina</taxon>
        <taxon>Cephalobomorpha</taxon>
        <taxon>Cephaloboidea</taxon>
        <taxon>Cephalobidae</taxon>
        <taxon>Acrobeloides</taxon>
    </lineage>
</organism>
<accession>A0A914DY48</accession>
<dbReference type="Gene3D" id="3.40.50.720">
    <property type="entry name" value="NAD(P)-binding Rossmann-like Domain"/>
    <property type="match status" value="1"/>
</dbReference>
<reference evidence="3" key="1">
    <citation type="submission" date="2022-11" db="UniProtKB">
        <authorList>
            <consortium name="WormBaseParasite"/>
        </authorList>
    </citation>
    <scope>IDENTIFICATION</scope>
</reference>
<protein>
    <submittedName>
        <fullName evidence="3">Uncharacterized protein</fullName>
    </submittedName>
</protein>
<dbReference type="PRINTS" id="PR00081">
    <property type="entry name" value="GDHRDH"/>
</dbReference>